<dbReference type="PANTHER" id="PTHR23427:SF2">
    <property type="entry name" value="SURFEIT LOCUS PROTEIN 1"/>
    <property type="match status" value="1"/>
</dbReference>
<evidence type="ECO:0000256" key="2">
    <source>
        <dbReference type="ARBA" id="ARBA00007165"/>
    </source>
</evidence>
<keyword evidence="5 6" id="KW-0472">Membrane</keyword>
<dbReference type="GO" id="GO:0005886">
    <property type="term" value="C:plasma membrane"/>
    <property type="evidence" value="ECO:0007669"/>
    <property type="project" value="UniProtKB-SubCell"/>
</dbReference>
<name>A0A0M7A906_9HYPH</name>
<dbReference type="InterPro" id="IPR002994">
    <property type="entry name" value="Surf1/Shy1"/>
</dbReference>
<evidence type="ECO:0000256" key="4">
    <source>
        <dbReference type="ARBA" id="ARBA00022989"/>
    </source>
</evidence>
<comment type="subcellular location">
    <subcellularLocation>
        <location evidence="6">Cell membrane</location>
        <topology evidence="6">Multi-pass membrane protein</topology>
    </subcellularLocation>
    <subcellularLocation>
        <location evidence="1">Membrane</location>
    </subcellularLocation>
</comment>
<organism evidence="7 8">
    <name type="scientific">Roseibium alexandrii</name>
    <dbReference type="NCBI Taxonomy" id="388408"/>
    <lineage>
        <taxon>Bacteria</taxon>
        <taxon>Pseudomonadati</taxon>
        <taxon>Pseudomonadota</taxon>
        <taxon>Alphaproteobacteria</taxon>
        <taxon>Hyphomicrobiales</taxon>
        <taxon>Stappiaceae</taxon>
        <taxon>Roseibium</taxon>
    </lineage>
</organism>
<evidence type="ECO:0000256" key="6">
    <source>
        <dbReference type="RuleBase" id="RU363076"/>
    </source>
</evidence>
<keyword evidence="3 6" id="KW-0812">Transmembrane</keyword>
<dbReference type="Pfam" id="PF02104">
    <property type="entry name" value="SURF1"/>
    <property type="match status" value="1"/>
</dbReference>
<dbReference type="Proteomes" id="UP000053235">
    <property type="component" value="Unassembled WGS sequence"/>
</dbReference>
<keyword evidence="8" id="KW-1185">Reference proteome</keyword>
<evidence type="ECO:0000313" key="7">
    <source>
        <dbReference type="EMBL" id="CTQ70114.1"/>
    </source>
</evidence>
<evidence type="ECO:0000256" key="1">
    <source>
        <dbReference type="ARBA" id="ARBA00004370"/>
    </source>
</evidence>
<proteinExistence type="inferred from homology"/>
<dbReference type="PANTHER" id="PTHR23427">
    <property type="entry name" value="SURFEIT LOCUS PROTEIN"/>
    <property type="match status" value="1"/>
</dbReference>
<dbReference type="STRING" id="388408.LAX5112_02364"/>
<dbReference type="InterPro" id="IPR045214">
    <property type="entry name" value="Surf1/Surf4"/>
</dbReference>
<dbReference type="EMBL" id="CXWD01000008">
    <property type="protein sequence ID" value="CTQ70114.1"/>
    <property type="molecule type" value="Genomic_DNA"/>
</dbReference>
<accession>A0A0M7A906</accession>
<protein>
    <recommendedName>
        <fullName evidence="6">SURF1-like protein</fullName>
    </recommendedName>
</protein>
<keyword evidence="4 6" id="KW-1133">Transmembrane helix</keyword>
<evidence type="ECO:0000256" key="5">
    <source>
        <dbReference type="ARBA" id="ARBA00023136"/>
    </source>
</evidence>
<dbReference type="CDD" id="cd06662">
    <property type="entry name" value="SURF1"/>
    <property type="match status" value="1"/>
</dbReference>
<dbReference type="OrthoDB" id="6079986at2"/>
<dbReference type="PROSITE" id="PS50895">
    <property type="entry name" value="SURF1"/>
    <property type="match status" value="1"/>
</dbReference>
<keyword evidence="6" id="KW-1003">Cell membrane</keyword>
<evidence type="ECO:0000256" key="3">
    <source>
        <dbReference type="ARBA" id="ARBA00022692"/>
    </source>
</evidence>
<feature type="transmembrane region" description="Helical" evidence="6">
    <location>
        <begin position="217"/>
        <end position="243"/>
    </location>
</feature>
<feature type="transmembrane region" description="Helical" evidence="6">
    <location>
        <begin position="7"/>
        <end position="27"/>
    </location>
</feature>
<dbReference type="RefSeq" id="WP_055671983.1">
    <property type="nucleotide sequence ID" value="NZ_CXWD01000008.1"/>
</dbReference>
<sequence length="254" mass="27536">MGRARKLIIPAIAAMIGLAILLNLGFWQVRRLAEKETLIEQVETGLKSAPVAAPGMADWDGLGDEDDYRRVSVAGRFLEQNVFYYLSLTDPVGTYGGPGELVYSPFETADGWTVLINRGFLPDGVPDDIKRQALTPPPGDQTLVGLLRLSETPVWTTPAPDLNANLWFARDTDAMAEAMNVGGNLAPYSIDLEAVHTPEGGLPQAGETLVRFKNDHLGYALTWFGLAATLVGVFLAYAAAVLWPRKQEHSASVD</sequence>
<gene>
    <name evidence="7" type="ORF">LAX5112_02364</name>
</gene>
<evidence type="ECO:0000313" key="8">
    <source>
        <dbReference type="Proteomes" id="UP000053235"/>
    </source>
</evidence>
<comment type="similarity">
    <text evidence="2 6">Belongs to the SURF1 family.</text>
</comment>
<dbReference type="AlphaFoldDB" id="A0A0M7A906"/>
<reference evidence="8" key="1">
    <citation type="submission" date="2015-07" db="EMBL/GenBank/DDBJ databases">
        <authorList>
            <person name="Rodrigo-Torres Lidia"/>
            <person name="Arahal R.David."/>
        </authorList>
    </citation>
    <scope>NUCLEOTIDE SEQUENCE [LARGE SCALE GENOMIC DNA]</scope>
    <source>
        <strain evidence="8">CECT 5112</strain>
    </source>
</reference>